<dbReference type="Pfam" id="PF00098">
    <property type="entry name" value="zf-CCHC"/>
    <property type="match status" value="1"/>
</dbReference>
<accession>A0A2T7D6G0</accession>
<keyword evidence="5" id="KW-1185">Reference proteome</keyword>
<feature type="region of interest" description="Disordered" evidence="2">
    <location>
        <begin position="1"/>
        <end position="59"/>
    </location>
</feature>
<dbReference type="EMBL" id="CM009754">
    <property type="protein sequence ID" value="PUZ51167.1"/>
    <property type="molecule type" value="Genomic_DNA"/>
</dbReference>
<keyword evidence="1" id="KW-0862">Zinc</keyword>
<keyword evidence="1" id="KW-0479">Metal-binding</keyword>
<dbReference type="SUPFAM" id="SSF57756">
    <property type="entry name" value="Retrovirus zinc finger-like domains"/>
    <property type="match status" value="1"/>
</dbReference>
<dbReference type="OrthoDB" id="714135at2759"/>
<proteinExistence type="predicted"/>
<dbReference type="InterPro" id="IPR036875">
    <property type="entry name" value="Znf_CCHC_sf"/>
</dbReference>
<feature type="compositionally biased region" description="Basic and acidic residues" evidence="2">
    <location>
        <begin position="9"/>
        <end position="29"/>
    </location>
</feature>
<reference evidence="4 5" key="1">
    <citation type="submission" date="2018-04" db="EMBL/GenBank/DDBJ databases">
        <title>WGS assembly of Panicum hallii var. hallii HAL2.</title>
        <authorList>
            <person name="Lovell J."/>
            <person name="Jenkins J."/>
            <person name="Lowry D."/>
            <person name="Mamidi S."/>
            <person name="Sreedasyam A."/>
            <person name="Weng X."/>
            <person name="Barry K."/>
            <person name="Bonette J."/>
            <person name="Campitelli B."/>
            <person name="Daum C."/>
            <person name="Gordon S."/>
            <person name="Gould B."/>
            <person name="Lipzen A."/>
            <person name="MacQueen A."/>
            <person name="Palacio-Mejia J."/>
            <person name="Plott C."/>
            <person name="Shakirov E."/>
            <person name="Shu S."/>
            <person name="Yoshinaga Y."/>
            <person name="Zane M."/>
            <person name="Rokhsar D."/>
            <person name="Grimwood J."/>
            <person name="Schmutz J."/>
            <person name="Juenger T."/>
        </authorList>
    </citation>
    <scope>NUCLEOTIDE SEQUENCE [LARGE SCALE GENOMIC DNA]</scope>
    <source>
        <strain evidence="5">cv. HAL2</strain>
    </source>
</reference>
<protein>
    <recommendedName>
        <fullName evidence="3">CCHC-type domain-containing protein</fullName>
    </recommendedName>
</protein>
<evidence type="ECO:0000313" key="4">
    <source>
        <dbReference type="EMBL" id="PUZ51167.1"/>
    </source>
</evidence>
<evidence type="ECO:0000256" key="1">
    <source>
        <dbReference type="PROSITE-ProRule" id="PRU00047"/>
    </source>
</evidence>
<organism evidence="4 5">
    <name type="scientific">Panicum hallii var. hallii</name>
    <dbReference type="NCBI Taxonomy" id="1504633"/>
    <lineage>
        <taxon>Eukaryota</taxon>
        <taxon>Viridiplantae</taxon>
        <taxon>Streptophyta</taxon>
        <taxon>Embryophyta</taxon>
        <taxon>Tracheophyta</taxon>
        <taxon>Spermatophyta</taxon>
        <taxon>Magnoliopsida</taxon>
        <taxon>Liliopsida</taxon>
        <taxon>Poales</taxon>
        <taxon>Poaceae</taxon>
        <taxon>PACMAD clade</taxon>
        <taxon>Panicoideae</taxon>
        <taxon>Panicodae</taxon>
        <taxon>Paniceae</taxon>
        <taxon>Panicinae</taxon>
        <taxon>Panicum</taxon>
        <taxon>Panicum sect. Panicum</taxon>
    </lineage>
</organism>
<dbReference type="Gene3D" id="4.10.60.10">
    <property type="entry name" value="Zinc finger, CCHC-type"/>
    <property type="match status" value="1"/>
</dbReference>
<evidence type="ECO:0000259" key="3">
    <source>
        <dbReference type="PROSITE" id="PS50158"/>
    </source>
</evidence>
<name>A0A2T7D6G0_9POAL</name>
<dbReference type="GO" id="GO:0003676">
    <property type="term" value="F:nucleic acid binding"/>
    <property type="evidence" value="ECO:0007669"/>
    <property type="project" value="InterPro"/>
</dbReference>
<feature type="domain" description="CCHC-type" evidence="3">
    <location>
        <begin position="69"/>
        <end position="84"/>
    </location>
</feature>
<dbReference type="SMART" id="SM00343">
    <property type="entry name" value="ZnF_C2HC"/>
    <property type="match status" value="1"/>
</dbReference>
<dbReference type="PROSITE" id="PS50158">
    <property type="entry name" value="ZF_CCHC"/>
    <property type="match status" value="1"/>
</dbReference>
<evidence type="ECO:0000256" key="2">
    <source>
        <dbReference type="SAM" id="MobiDB-lite"/>
    </source>
</evidence>
<dbReference type="AlphaFoldDB" id="A0A2T7D6G0"/>
<dbReference type="GO" id="GO:0008270">
    <property type="term" value="F:zinc ion binding"/>
    <property type="evidence" value="ECO:0007669"/>
    <property type="project" value="UniProtKB-KW"/>
</dbReference>
<dbReference type="Gramene" id="PUZ51167">
    <property type="protein sequence ID" value="PUZ51167"/>
    <property type="gene ID" value="GQ55_6G156600"/>
</dbReference>
<gene>
    <name evidence="4" type="ORF">GQ55_6G156600</name>
</gene>
<evidence type="ECO:0000313" key="5">
    <source>
        <dbReference type="Proteomes" id="UP000244336"/>
    </source>
</evidence>
<dbReference type="InterPro" id="IPR001878">
    <property type="entry name" value="Znf_CCHC"/>
</dbReference>
<dbReference type="Proteomes" id="UP000244336">
    <property type="component" value="Chromosome 6"/>
</dbReference>
<keyword evidence="1" id="KW-0863">Zinc-finger</keyword>
<sequence length="131" mass="14983">MLRRSLRLRNVEEKSQAKDATDKGGEDHSSTNMVQKNHPHSKNKEKAVNRPVKTTTFKKKKTTKATRACYMCGDEGHFARDCPNRANRKEKASYRSGSKIVDTVTMSNTETGRSGFFYPDEEWIPCFWSSC</sequence>